<dbReference type="Proteomes" id="UP000193303">
    <property type="component" value="Unassembled WGS sequence"/>
</dbReference>
<feature type="signal peptide" evidence="1">
    <location>
        <begin position="1"/>
        <end position="21"/>
    </location>
</feature>
<dbReference type="SMART" id="SM00318">
    <property type="entry name" value="SNc"/>
    <property type="match status" value="1"/>
</dbReference>
<reference evidence="4" key="1">
    <citation type="submission" date="2017-01" db="EMBL/GenBank/DDBJ databases">
        <authorList>
            <person name="Mah S.A."/>
            <person name="Swanson W.J."/>
            <person name="Moy G.W."/>
            <person name="Vacquier V.D."/>
        </authorList>
    </citation>
    <scope>NUCLEOTIDE SEQUENCE [LARGE SCALE GENOMIC DNA]</scope>
    <source>
        <strain evidence="4">124861</strain>
    </source>
</reference>
<dbReference type="InterPro" id="IPR016071">
    <property type="entry name" value="Staphylococal_nuclease_OB-fold"/>
</dbReference>
<dbReference type="OrthoDB" id="9805504at2"/>
<feature type="domain" description="TNase-like" evidence="2">
    <location>
        <begin position="49"/>
        <end position="177"/>
    </location>
</feature>
<accession>A0A1X3DBU7</accession>
<organism evidence="3 4">
    <name type="scientific">Neisseria dumasiana</name>
    <dbReference type="NCBI Taxonomy" id="1931275"/>
    <lineage>
        <taxon>Bacteria</taxon>
        <taxon>Pseudomonadati</taxon>
        <taxon>Pseudomonadota</taxon>
        <taxon>Betaproteobacteria</taxon>
        <taxon>Neisseriales</taxon>
        <taxon>Neisseriaceae</taxon>
        <taxon>Neisseria</taxon>
    </lineage>
</organism>
<evidence type="ECO:0000259" key="2">
    <source>
        <dbReference type="PROSITE" id="PS50830"/>
    </source>
</evidence>
<keyword evidence="1" id="KW-0732">Signal</keyword>
<dbReference type="PROSITE" id="PS01284">
    <property type="entry name" value="TNASE_2"/>
    <property type="match status" value="1"/>
</dbReference>
<dbReference type="STRING" id="1931275.BV914_05790"/>
<dbReference type="RefSeq" id="WP_085360552.1">
    <property type="nucleotide sequence ID" value="NZ_MTAB01000035.1"/>
</dbReference>
<dbReference type="PROSITE" id="PS01123">
    <property type="entry name" value="TNASE_1"/>
    <property type="match status" value="1"/>
</dbReference>
<dbReference type="GO" id="GO:0003676">
    <property type="term" value="F:nucleic acid binding"/>
    <property type="evidence" value="ECO:0007669"/>
    <property type="project" value="InterPro"/>
</dbReference>
<dbReference type="InterPro" id="IPR002071">
    <property type="entry name" value="Thermonucl_AS"/>
</dbReference>
<evidence type="ECO:0000313" key="4">
    <source>
        <dbReference type="Proteomes" id="UP000193303"/>
    </source>
</evidence>
<dbReference type="AlphaFoldDB" id="A0A1X3DBU7"/>
<comment type="caution">
    <text evidence="3">The sequence shown here is derived from an EMBL/GenBank/DDBJ whole genome shotgun (WGS) entry which is preliminary data.</text>
</comment>
<sequence length="200" mass="23666">MTRQTAFLLLLCCFTAGNLHADDLFSWWKSYRNTAKPAGQKQKNESYVRYYEGVVTAVSDGDTLRMTDTHGRKHKIRLAYIDAPELQQAYGQAARRMLEKAVWGQTAEVRIFDIDRYGREVAQVWVQRQDVNLMQIQQGYAWHYASIAKRRQHKQDFAAYAYAEAVARNQRLGLWRDREPQAPWVFRKAERERPNRFFLW</sequence>
<dbReference type="EMBL" id="MTAB01000035">
    <property type="protein sequence ID" value="OSI17286.1"/>
    <property type="molecule type" value="Genomic_DNA"/>
</dbReference>
<dbReference type="SUPFAM" id="SSF50199">
    <property type="entry name" value="Staphylococcal nuclease"/>
    <property type="match status" value="1"/>
</dbReference>
<evidence type="ECO:0000313" key="3">
    <source>
        <dbReference type="EMBL" id="OSI17286.1"/>
    </source>
</evidence>
<dbReference type="PANTHER" id="PTHR12302:SF26">
    <property type="entry name" value="BLR1266 PROTEIN"/>
    <property type="match status" value="1"/>
</dbReference>
<feature type="chain" id="PRO_5012304356" evidence="1">
    <location>
        <begin position="22"/>
        <end position="200"/>
    </location>
</feature>
<name>A0A1X3DBU7_9NEIS</name>
<dbReference type="GO" id="GO:0004518">
    <property type="term" value="F:nuclease activity"/>
    <property type="evidence" value="ECO:0007669"/>
    <property type="project" value="InterPro"/>
</dbReference>
<evidence type="ECO:0000256" key="1">
    <source>
        <dbReference type="SAM" id="SignalP"/>
    </source>
</evidence>
<dbReference type="Gene3D" id="2.40.50.90">
    <property type="match status" value="1"/>
</dbReference>
<protein>
    <submittedName>
        <fullName evidence="3">Thermonuclease</fullName>
    </submittedName>
</protein>
<dbReference type="Pfam" id="PF00565">
    <property type="entry name" value="SNase"/>
    <property type="match status" value="1"/>
</dbReference>
<proteinExistence type="predicted"/>
<dbReference type="InterPro" id="IPR035437">
    <property type="entry name" value="SNase_OB-fold_sf"/>
</dbReference>
<dbReference type="PANTHER" id="PTHR12302">
    <property type="entry name" value="EBNA2 BINDING PROTEIN P100"/>
    <property type="match status" value="1"/>
</dbReference>
<dbReference type="PROSITE" id="PS50830">
    <property type="entry name" value="TNASE_3"/>
    <property type="match status" value="1"/>
</dbReference>
<gene>
    <name evidence="3" type="ORF">BV912_11095</name>
</gene>